<proteinExistence type="predicted"/>
<reference evidence="3 4" key="1">
    <citation type="submission" date="2017-03" db="EMBL/GenBank/DDBJ databases">
        <title>An alternative strategy for trypanosome survival in the mammalian bloodstream revealed through genome and transcriptome analysis of the ubiquitous bovine parasite Trypanosoma (Megatrypanum) theileri.</title>
        <authorList>
            <person name="Kelly S."/>
            <person name="Ivens A."/>
            <person name="Mott A."/>
            <person name="O'Neill E."/>
            <person name="Emms D."/>
            <person name="Macleod O."/>
            <person name="Voorheis P."/>
            <person name="Matthews J."/>
            <person name="Matthews K."/>
            <person name="Carrington M."/>
        </authorList>
    </citation>
    <scope>NUCLEOTIDE SEQUENCE [LARGE SCALE GENOMIC DNA]</scope>
    <source>
        <strain evidence="3">Edinburgh</strain>
    </source>
</reference>
<dbReference type="OrthoDB" id="270966at2759"/>
<feature type="domain" description="UBL3-like ubiquitin" evidence="2">
    <location>
        <begin position="35"/>
        <end position="132"/>
    </location>
</feature>
<comment type="caution">
    <text evidence="3">The sequence shown here is derived from an EMBL/GenBank/DDBJ whole genome shotgun (WGS) entry which is preliminary data.</text>
</comment>
<dbReference type="RefSeq" id="XP_028878232.1">
    <property type="nucleotide sequence ID" value="XM_029030463.1"/>
</dbReference>
<dbReference type="Gene3D" id="3.10.20.90">
    <property type="entry name" value="Phosphatidylinositol 3-kinase Catalytic Subunit, Chain A, domain 1"/>
    <property type="match status" value="1"/>
</dbReference>
<dbReference type="Proteomes" id="UP000192257">
    <property type="component" value="Unassembled WGS sequence"/>
</dbReference>
<dbReference type="VEuPathDB" id="TriTrypDB:TM35_000481270"/>
<accession>A0A1X0NHK7</accession>
<feature type="compositionally biased region" description="Low complexity" evidence="1">
    <location>
        <begin position="140"/>
        <end position="149"/>
    </location>
</feature>
<name>A0A1X0NHK7_9TRYP</name>
<protein>
    <recommendedName>
        <fullName evidence="2">UBL3-like ubiquitin domain-containing protein</fullName>
    </recommendedName>
</protein>
<evidence type="ECO:0000259" key="2">
    <source>
        <dbReference type="Pfam" id="PF13881"/>
    </source>
</evidence>
<keyword evidence="4" id="KW-1185">Reference proteome</keyword>
<evidence type="ECO:0000256" key="1">
    <source>
        <dbReference type="SAM" id="MobiDB-lite"/>
    </source>
</evidence>
<dbReference type="AlphaFoldDB" id="A0A1X0NHK7"/>
<gene>
    <name evidence="3" type="ORF">TM35_000481270</name>
</gene>
<dbReference type="Pfam" id="PF13881">
    <property type="entry name" value="Rad60-SLD_2"/>
    <property type="match status" value="1"/>
</dbReference>
<organism evidence="3 4">
    <name type="scientific">Trypanosoma theileri</name>
    <dbReference type="NCBI Taxonomy" id="67003"/>
    <lineage>
        <taxon>Eukaryota</taxon>
        <taxon>Discoba</taxon>
        <taxon>Euglenozoa</taxon>
        <taxon>Kinetoplastea</taxon>
        <taxon>Metakinetoplastina</taxon>
        <taxon>Trypanosomatida</taxon>
        <taxon>Trypanosomatidae</taxon>
        <taxon>Trypanosoma</taxon>
    </lineage>
</organism>
<evidence type="ECO:0000313" key="4">
    <source>
        <dbReference type="Proteomes" id="UP000192257"/>
    </source>
</evidence>
<feature type="region of interest" description="Disordered" evidence="1">
    <location>
        <begin position="88"/>
        <end position="149"/>
    </location>
</feature>
<dbReference type="InterPro" id="IPR039540">
    <property type="entry name" value="UBL3-like_ubiquitin_dom"/>
</dbReference>
<dbReference type="EMBL" id="NBCO01000048">
    <property type="protein sequence ID" value="ORC84166.1"/>
    <property type="molecule type" value="Genomic_DNA"/>
</dbReference>
<evidence type="ECO:0000313" key="3">
    <source>
        <dbReference type="EMBL" id="ORC84166.1"/>
    </source>
</evidence>
<sequence length="149" mass="16465">MSVRVRFVLSGACHPSYSGRQMQLEVPLVQPNGNPTTTADIKEMIRNNWPSDLPEMRDSINTTDMKILRTGNLLADNTQLQNILSPAETHDCSVSSAAPRDGEEPKSVLMHLVFQKNRTTTKREKDNNKSSTGKKKDSGPSDSSCCSLM</sequence>
<dbReference type="GeneID" id="39990243"/>
<feature type="compositionally biased region" description="Basic and acidic residues" evidence="1">
    <location>
        <begin position="121"/>
        <end position="139"/>
    </location>
</feature>